<proteinExistence type="predicted"/>
<keyword evidence="1" id="KW-0464">Manganese</keyword>
<comment type="caution">
    <text evidence="4">The sequence shown here is derived from an EMBL/GenBank/DDBJ whole genome shotgun (WGS) entry which is preliminary data.</text>
</comment>
<dbReference type="PANTHER" id="PTHR10277:SF9">
    <property type="entry name" value="2-ISOPROPYLMALATE SYNTHASE 1, CHLOROPLASTIC-RELATED"/>
    <property type="match status" value="1"/>
</dbReference>
<accession>A0ABW6J813</accession>
<evidence type="ECO:0000259" key="3">
    <source>
        <dbReference type="PROSITE" id="PS50991"/>
    </source>
</evidence>
<dbReference type="InterPro" id="IPR050073">
    <property type="entry name" value="2-IPM_HCS-like"/>
</dbReference>
<sequence>MTRSALARPNPDSVERVADVQVTDVTLRDGGYLNGHSWTADRAHAVVRAVSAAGVRRIEVGYANTGAAFPSPALLGDLVAAAGPATVVMMAKPFGDEPDWAALAGLGVGAVRFPVAVARAAELGPVLDRARRAGLETAVNLIRVSSEALGPVVGAAATAAELGAGALYVADSNGSLTPHATDELVRALCGAVPVPIGFHGHDNLRLALANSLAALRAGAAHVDASFDGIGKGGGNLVLELLLAYLRSRGRDDFTVRPLAPLAQVLRDETTTRRRQESAAWAAGLFDLDIDQAGHLFSRSFDHILAFVDAAPHRDPDRTGDTDTPPSLTTEERK</sequence>
<evidence type="ECO:0000256" key="1">
    <source>
        <dbReference type="ARBA" id="ARBA00023211"/>
    </source>
</evidence>
<dbReference type="PANTHER" id="PTHR10277">
    <property type="entry name" value="HOMOCITRATE SYNTHASE-RELATED"/>
    <property type="match status" value="1"/>
</dbReference>
<gene>
    <name evidence="4" type="ORF">ACFQ63_35405</name>
</gene>
<dbReference type="EMBL" id="JBHTRV010000040">
    <property type="protein sequence ID" value="MFE5984969.1"/>
    <property type="molecule type" value="Genomic_DNA"/>
</dbReference>
<dbReference type="PROSITE" id="PS50991">
    <property type="entry name" value="PYR_CT"/>
    <property type="match status" value="1"/>
</dbReference>
<dbReference type="InterPro" id="IPR000891">
    <property type="entry name" value="PYR_CT"/>
</dbReference>
<dbReference type="Gene3D" id="3.20.20.70">
    <property type="entry name" value="Aldolase class I"/>
    <property type="match status" value="1"/>
</dbReference>
<name>A0ABW6J813_STRWE</name>
<organism evidence="4 5">
    <name type="scientific">Streptomyces wedmorensis</name>
    <dbReference type="NCBI Taxonomy" id="43759"/>
    <lineage>
        <taxon>Bacteria</taxon>
        <taxon>Bacillati</taxon>
        <taxon>Actinomycetota</taxon>
        <taxon>Actinomycetes</taxon>
        <taxon>Kitasatosporales</taxon>
        <taxon>Streptomycetaceae</taxon>
        <taxon>Streptomyces</taxon>
    </lineage>
</organism>
<feature type="domain" description="Pyruvate carboxyltransferase" evidence="3">
    <location>
        <begin position="20"/>
        <end position="265"/>
    </location>
</feature>
<evidence type="ECO:0000256" key="2">
    <source>
        <dbReference type="SAM" id="MobiDB-lite"/>
    </source>
</evidence>
<reference evidence="4 5" key="1">
    <citation type="submission" date="2024-09" db="EMBL/GenBank/DDBJ databases">
        <title>The Natural Products Discovery Center: Release of the First 8490 Sequenced Strains for Exploring Actinobacteria Biosynthetic Diversity.</title>
        <authorList>
            <person name="Kalkreuter E."/>
            <person name="Kautsar S.A."/>
            <person name="Yang D."/>
            <person name="Bader C.D."/>
            <person name="Teijaro C.N."/>
            <person name="Fluegel L."/>
            <person name="Davis C.M."/>
            <person name="Simpson J.R."/>
            <person name="Lauterbach L."/>
            <person name="Steele A.D."/>
            <person name="Gui C."/>
            <person name="Meng S."/>
            <person name="Li G."/>
            <person name="Viehrig K."/>
            <person name="Ye F."/>
            <person name="Su P."/>
            <person name="Kiefer A.F."/>
            <person name="Nichols A."/>
            <person name="Cepeda A.J."/>
            <person name="Yan W."/>
            <person name="Fan B."/>
            <person name="Jiang Y."/>
            <person name="Adhikari A."/>
            <person name="Zheng C.-J."/>
            <person name="Schuster L."/>
            <person name="Cowan T.M."/>
            <person name="Smanski M.J."/>
            <person name="Chevrette M.G."/>
            <person name="De Carvalho L.P.S."/>
            <person name="Shen B."/>
        </authorList>
    </citation>
    <scope>NUCLEOTIDE SEQUENCE [LARGE SCALE GENOMIC DNA]</scope>
    <source>
        <strain evidence="4 5">NPDC056472</strain>
    </source>
</reference>
<dbReference type="Proteomes" id="UP001600424">
    <property type="component" value="Unassembled WGS sequence"/>
</dbReference>
<feature type="compositionally biased region" description="Basic and acidic residues" evidence="2">
    <location>
        <begin position="311"/>
        <end position="320"/>
    </location>
</feature>
<dbReference type="SUPFAM" id="SSF51569">
    <property type="entry name" value="Aldolase"/>
    <property type="match status" value="1"/>
</dbReference>
<keyword evidence="5" id="KW-1185">Reference proteome</keyword>
<evidence type="ECO:0000313" key="5">
    <source>
        <dbReference type="Proteomes" id="UP001600424"/>
    </source>
</evidence>
<protein>
    <recommendedName>
        <fullName evidence="3">Pyruvate carboxyltransferase domain-containing protein</fullName>
    </recommendedName>
</protein>
<dbReference type="Pfam" id="PF00682">
    <property type="entry name" value="HMGL-like"/>
    <property type="match status" value="1"/>
</dbReference>
<dbReference type="InterPro" id="IPR013785">
    <property type="entry name" value="Aldolase_TIM"/>
</dbReference>
<feature type="region of interest" description="Disordered" evidence="2">
    <location>
        <begin position="311"/>
        <end position="333"/>
    </location>
</feature>
<evidence type="ECO:0000313" key="4">
    <source>
        <dbReference type="EMBL" id="MFE5984969.1"/>
    </source>
</evidence>
<dbReference type="RefSeq" id="WP_386253540.1">
    <property type="nucleotide sequence ID" value="NZ_JBHTRV010000040.1"/>
</dbReference>